<feature type="domain" description="EGF-like" evidence="6">
    <location>
        <begin position="274"/>
        <end position="304"/>
    </location>
</feature>
<dbReference type="EMBL" id="CAJHNH020007890">
    <property type="protein sequence ID" value="CAG5135072.1"/>
    <property type="molecule type" value="Genomic_DNA"/>
</dbReference>
<feature type="region of interest" description="Disordered" evidence="2">
    <location>
        <begin position="553"/>
        <end position="575"/>
    </location>
</feature>
<sequence>MHRPDTFGVLSICLLLICMTCQLEQQPGSHVTPTHEGNNTCVQGYFGRACVSKCPSPCSQTCDSHGYCTACSRTGVQLPNCTLQCPNGFYGLHCQNRCSECRNSACNPHSGECRKCRFPGLRLPFCTNPCLPGTFGMDCKNRCPLPCRQKCDMITGDCFECEYGQGPRCQVNCASEDNMEACKRYCLGRCLTWCNSSSGMCSICVPGYKAPVCKNPCDDGRFGHNCAERCSVRCRGGRCDPTTGVCYACSDGYVGQRCNGQCIPGFFGAGCTSSCPPTCADGLCNFTSGDCTRCNPGYTGPGCDQFCGEGKFGEGCQQDCPIACGGKCDPVSGECWRCLPGYVGIFCNESCKQGTYGPGCASLCPAGCLQRMCNHVTGACIACQDYLQGKLCDQSKVPSSTPVHVLIIISLSMTLVVLTLLVSVICFRRKMRRSQTETTNSEEKTQTKEEAAGIGNMSGKLQTEAVNPHESPAATSASRARDSRGRLTTRPAALFIPLTQQVHNPTIKNPVHLCLRPGLRSSKVPTPREFDSKSSQNLDNQFAHLLKQQLQGIAARPYPSRTVGPRRLGKNPGQMSWYTGKSLLNKESITDLPKFGKLSDRRREHYGFSPEGRTSSMREEGSITTPGRNEFRSDGKTGRETKITLFEHTECVSGKTTVSTAWSVNLPPYTPLVPSRQTPEQVIAQSRDSFLTGRIVSSADSLFGLASADLSREMSNMSQRKSQVLEREQTTQPKGAPPCRQVATNRIRSSASHVFSDKKTAITQKSTVLRRQPSVYSLPETILSTHLTCVTHPVDVHSDIRSMVHSDGRLAWTKPDLKSCMRNLTTKHEISISDQPGSDVGQPSSLSEAARISCVSERSAVVSDSSKSARRTSHGDKPRPSDPQTGYTGLFYSCLNKVETRGHREHGAVPGDETIPHSETNSWLNYEDQDDTATCCDVSSHIKVHDSRPTFGEVVVPETLPVARSTVGSSSYHRVANMNPNVTPPKQLGKAQASQDEDTQDDTSDGLFFQHRSEKLTTMPFTDREAAEDKAVQARDDLFVHLAPAKLGVGSKRTNRSGLPGDNASPKLMRCSTTRQVSPMYSYNTSQMVNRLQPLPTPPPEGIKALRPVRKRSMSSSSSESQVLDTDTTNEKHHS</sequence>
<dbReference type="Proteomes" id="UP000678393">
    <property type="component" value="Unassembled WGS sequence"/>
</dbReference>
<dbReference type="InterPro" id="IPR002049">
    <property type="entry name" value="LE_dom"/>
</dbReference>
<dbReference type="InterPro" id="IPR000742">
    <property type="entry name" value="EGF"/>
</dbReference>
<dbReference type="SUPFAM" id="SSF57184">
    <property type="entry name" value="Growth factor receptor domain"/>
    <property type="match status" value="2"/>
</dbReference>
<feature type="compositionally biased region" description="Basic and acidic residues" evidence="2">
    <location>
        <begin position="441"/>
        <end position="451"/>
    </location>
</feature>
<feature type="region of interest" description="Disordered" evidence="2">
    <location>
        <begin position="601"/>
        <end position="635"/>
    </location>
</feature>
<feature type="region of interest" description="Disordered" evidence="2">
    <location>
        <begin position="1091"/>
        <end position="1135"/>
    </location>
</feature>
<feature type="domain" description="Laminin EGF-like" evidence="5">
    <location>
        <begin position="323"/>
        <end position="360"/>
    </location>
</feature>
<feature type="signal peptide" evidence="4">
    <location>
        <begin position="1"/>
        <end position="25"/>
    </location>
</feature>
<feature type="domain" description="EGF-like" evidence="6">
    <location>
        <begin position="229"/>
        <end position="259"/>
    </location>
</feature>
<keyword evidence="3" id="KW-0812">Transmembrane</keyword>
<evidence type="ECO:0000313" key="7">
    <source>
        <dbReference type="EMBL" id="CAG5135072.1"/>
    </source>
</evidence>
<keyword evidence="4" id="KW-0732">Signal</keyword>
<comment type="caution">
    <text evidence="7">The sequence shown here is derived from an EMBL/GenBank/DDBJ whole genome shotgun (WGS) entry which is preliminary data.</text>
</comment>
<accession>A0A8S4A486</accession>
<reference evidence="7" key="1">
    <citation type="submission" date="2021-04" db="EMBL/GenBank/DDBJ databases">
        <authorList>
            <consortium name="Molecular Ecology Group"/>
        </authorList>
    </citation>
    <scope>NUCLEOTIDE SEQUENCE</scope>
</reference>
<dbReference type="PANTHER" id="PTHR24043">
    <property type="entry name" value="SCAVENGER RECEPTOR CLASS F"/>
    <property type="match status" value="1"/>
</dbReference>
<dbReference type="OrthoDB" id="6130531at2759"/>
<feature type="domain" description="EGF-like" evidence="6">
    <location>
        <begin position="100"/>
        <end position="140"/>
    </location>
</feature>
<feature type="region of interest" description="Disordered" evidence="2">
    <location>
        <begin position="830"/>
        <end position="849"/>
    </location>
</feature>
<dbReference type="InterPro" id="IPR009030">
    <property type="entry name" value="Growth_fac_rcpt_cys_sf"/>
</dbReference>
<dbReference type="CDD" id="cd00055">
    <property type="entry name" value="EGF_Lam"/>
    <property type="match status" value="1"/>
</dbReference>
<evidence type="ECO:0000259" key="6">
    <source>
        <dbReference type="SMART" id="SM00181"/>
    </source>
</evidence>
<evidence type="ECO:0000256" key="4">
    <source>
        <dbReference type="SAM" id="SignalP"/>
    </source>
</evidence>
<organism evidence="7 8">
    <name type="scientific">Candidula unifasciata</name>
    <dbReference type="NCBI Taxonomy" id="100452"/>
    <lineage>
        <taxon>Eukaryota</taxon>
        <taxon>Metazoa</taxon>
        <taxon>Spiralia</taxon>
        <taxon>Lophotrochozoa</taxon>
        <taxon>Mollusca</taxon>
        <taxon>Gastropoda</taxon>
        <taxon>Heterobranchia</taxon>
        <taxon>Euthyneura</taxon>
        <taxon>Panpulmonata</taxon>
        <taxon>Eupulmonata</taxon>
        <taxon>Stylommatophora</taxon>
        <taxon>Helicina</taxon>
        <taxon>Helicoidea</taxon>
        <taxon>Geomitridae</taxon>
        <taxon>Candidula</taxon>
    </lineage>
</organism>
<dbReference type="Gene3D" id="2.170.300.10">
    <property type="entry name" value="Tie2 ligand-binding domain superfamily"/>
    <property type="match status" value="2"/>
</dbReference>
<dbReference type="GO" id="GO:0005044">
    <property type="term" value="F:scavenger receptor activity"/>
    <property type="evidence" value="ECO:0007669"/>
    <property type="project" value="InterPro"/>
</dbReference>
<proteinExistence type="predicted"/>
<dbReference type="SMART" id="SM00180">
    <property type="entry name" value="EGF_Lam"/>
    <property type="match status" value="2"/>
</dbReference>
<dbReference type="AlphaFoldDB" id="A0A8S4A486"/>
<feature type="region of interest" description="Disordered" evidence="2">
    <location>
        <begin position="969"/>
        <end position="1005"/>
    </location>
</feature>
<feature type="compositionally biased region" description="Acidic residues" evidence="2">
    <location>
        <begin position="995"/>
        <end position="1004"/>
    </location>
</feature>
<feature type="region of interest" description="Disordered" evidence="2">
    <location>
        <begin position="435"/>
        <end position="486"/>
    </location>
</feature>
<feature type="compositionally biased region" description="Polar residues" evidence="2">
    <location>
        <begin position="832"/>
        <end position="847"/>
    </location>
</feature>
<dbReference type="InterPro" id="IPR042635">
    <property type="entry name" value="MEGF10/SREC1/2-like"/>
</dbReference>
<evidence type="ECO:0000256" key="3">
    <source>
        <dbReference type="SAM" id="Phobius"/>
    </source>
</evidence>
<protein>
    <submittedName>
        <fullName evidence="7">Uncharacterized protein</fullName>
    </submittedName>
</protein>
<dbReference type="PANTHER" id="PTHR24043:SF9">
    <property type="entry name" value="MULTIPLE EGF LIKE DOMAINS 11"/>
    <property type="match status" value="1"/>
</dbReference>
<evidence type="ECO:0000256" key="1">
    <source>
        <dbReference type="ARBA" id="ARBA00022536"/>
    </source>
</evidence>
<evidence type="ECO:0000313" key="8">
    <source>
        <dbReference type="Proteomes" id="UP000678393"/>
    </source>
</evidence>
<keyword evidence="3" id="KW-0472">Membrane</keyword>
<feature type="chain" id="PRO_5035941612" evidence="4">
    <location>
        <begin position="26"/>
        <end position="1135"/>
    </location>
</feature>
<dbReference type="SMART" id="SM00181">
    <property type="entry name" value="EGF"/>
    <property type="match status" value="6"/>
</dbReference>
<feature type="domain" description="EGF-like" evidence="6">
    <location>
        <begin position="181"/>
        <end position="214"/>
    </location>
</feature>
<name>A0A8S4A486_9EUPU</name>
<keyword evidence="8" id="KW-1185">Reference proteome</keyword>
<feature type="transmembrane region" description="Helical" evidence="3">
    <location>
        <begin position="403"/>
        <end position="427"/>
    </location>
</feature>
<evidence type="ECO:0000256" key="2">
    <source>
        <dbReference type="SAM" id="MobiDB-lite"/>
    </source>
</evidence>
<evidence type="ECO:0000259" key="5">
    <source>
        <dbReference type="SMART" id="SM00180"/>
    </source>
</evidence>
<feature type="domain" description="EGF-like" evidence="6">
    <location>
        <begin position="319"/>
        <end position="348"/>
    </location>
</feature>
<gene>
    <name evidence="7" type="ORF">CUNI_LOCUS20630</name>
</gene>
<feature type="region of interest" description="Disordered" evidence="2">
    <location>
        <begin position="857"/>
        <end position="887"/>
    </location>
</feature>
<feature type="domain" description="EGF-like" evidence="6">
    <location>
        <begin position="57"/>
        <end position="95"/>
    </location>
</feature>
<keyword evidence="1" id="KW-0245">EGF-like domain</keyword>
<feature type="domain" description="Laminin EGF-like" evidence="5">
    <location>
        <begin position="230"/>
        <end position="271"/>
    </location>
</feature>
<keyword evidence="3" id="KW-1133">Transmembrane helix</keyword>